<dbReference type="InterPro" id="IPR027417">
    <property type="entry name" value="P-loop_NTPase"/>
</dbReference>
<dbReference type="STRING" id="36844.SAMN04488501_11950"/>
<name>A0A0L6Z833_9CLOT</name>
<gene>
    <name evidence="7" type="ORF">CLHOM_25120</name>
</gene>
<evidence type="ECO:0000313" key="7">
    <source>
        <dbReference type="EMBL" id="KOA19131.1"/>
    </source>
</evidence>
<dbReference type="CDD" id="cd00130">
    <property type="entry name" value="PAS"/>
    <property type="match status" value="1"/>
</dbReference>
<dbReference type="InterPro" id="IPR009057">
    <property type="entry name" value="Homeodomain-like_sf"/>
</dbReference>
<dbReference type="PATRIC" id="fig|1121318.3.peg.2528"/>
<dbReference type="InterPro" id="IPR058031">
    <property type="entry name" value="AAA_lid_NorR"/>
</dbReference>
<keyword evidence="5" id="KW-0804">Transcription</keyword>
<dbReference type="Pfam" id="PF02954">
    <property type="entry name" value="HTH_8"/>
    <property type="match status" value="1"/>
</dbReference>
<dbReference type="Gene3D" id="1.10.10.60">
    <property type="entry name" value="Homeodomain-like"/>
    <property type="match status" value="1"/>
</dbReference>
<dbReference type="EC" id="1.1.1.144" evidence="7"/>
<dbReference type="GO" id="GO:0018457">
    <property type="term" value="F:perillyl-alcohol dehydrogenase (NAD+) activity"/>
    <property type="evidence" value="ECO:0007669"/>
    <property type="project" value="UniProtKB-EC"/>
</dbReference>
<dbReference type="Gene3D" id="1.10.8.60">
    <property type="match status" value="1"/>
</dbReference>
<keyword evidence="8" id="KW-1185">Reference proteome</keyword>
<evidence type="ECO:0000256" key="5">
    <source>
        <dbReference type="ARBA" id="ARBA00023163"/>
    </source>
</evidence>
<dbReference type="InterPro" id="IPR025944">
    <property type="entry name" value="Sigma_54_int_dom_CS"/>
</dbReference>
<dbReference type="InterPro" id="IPR002197">
    <property type="entry name" value="HTH_Fis"/>
</dbReference>
<accession>A0A0L6Z833</accession>
<dbReference type="InterPro" id="IPR002078">
    <property type="entry name" value="Sigma_54_int"/>
</dbReference>
<organism evidence="7 8">
    <name type="scientific">Clostridium homopropionicum DSM 5847</name>
    <dbReference type="NCBI Taxonomy" id="1121318"/>
    <lineage>
        <taxon>Bacteria</taxon>
        <taxon>Bacillati</taxon>
        <taxon>Bacillota</taxon>
        <taxon>Clostridia</taxon>
        <taxon>Eubacteriales</taxon>
        <taxon>Clostridiaceae</taxon>
        <taxon>Clostridium</taxon>
    </lineage>
</organism>
<dbReference type="PANTHER" id="PTHR32071">
    <property type="entry name" value="TRANSCRIPTIONAL REGULATORY PROTEIN"/>
    <property type="match status" value="1"/>
</dbReference>
<dbReference type="FunFam" id="3.40.50.300:FF:000006">
    <property type="entry name" value="DNA-binding transcriptional regulator NtrC"/>
    <property type="match status" value="1"/>
</dbReference>
<dbReference type="EMBL" id="LHUR01000028">
    <property type="protein sequence ID" value="KOA19131.1"/>
    <property type="molecule type" value="Genomic_DNA"/>
</dbReference>
<dbReference type="Gene3D" id="3.30.450.20">
    <property type="entry name" value="PAS domain"/>
    <property type="match status" value="1"/>
</dbReference>
<dbReference type="InterPro" id="IPR000014">
    <property type="entry name" value="PAS"/>
</dbReference>
<protein>
    <submittedName>
        <fullName evidence="7">Limonene hydroxylase</fullName>
        <ecNumber evidence="7">1.1.1.144</ecNumber>
        <ecNumber evidence="7">1.1.1.243</ecNumber>
        <ecNumber evidence="7">1.14.13.48</ecNumber>
        <ecNumber evidence="7">1.14.13.49</ecNumber>
    </submittedName>
</protein>
<proteinExistence type="predicted"/>
<dbReference type="Proteomes" id="UP000037043">
    <property type="component" value="Unassembled WGS sequence"/>
</dbReference>
<dbReference type="SMART" id="SM00091">
    <property type="entry name" value="PAS"/>
    <property type="match status" value="1"/>
</dbReference>
<evidence type="ECO:0000256" key="3">
    <source>
        <dbReference type="ARBA" id="ARBA00023015"/>
    </source>
</evidence>
<dbReference type="SUPFAM" id="SSF52540">
    <property type="entry name" value="P-loop containing nucleoside triphosphate hydrolases"/>
    <property type="match status" value="1"/>
</dbReference>
<keyword evidence="3" id="KW-0805">Transcription regulation</keyword>
<dbReference type="AlphaFoldDB" id="A0A0L6Z833"/>
<dbReference type="InterPro" id="IPR025943">
    <property type="entry name" value="Sigma_54_int_dom_ATP-bd_2"/>
</dbReference>
<comment type="caution">
    <text evidence="7">The sequence shown here is derived from an EMBL/GenBank/DDBJ whole genome shotgun (WGS) entry which is preliminary data.</text>
</comment>
<dbReference type="GO" id="GO:0043565">
    <property type="term" value="F:sequence-specific DNA binding"/>
    <property type="evidence" value="ECO:0007669"/>
    <property type="project" value="InterPro"/>
</dbReference>
<sequence length="486" mass="55403">MNFEEMKLNKALDYDYFFKNVDSLWLNALLNNPFQGIIAINEFGDIIFINDFFLKLLNTDFKTVLGEKIWDVIPDCRLHDTVFKEHSQYGETLTLNGREFIIGRFPLKNKKRVIGAVVKTLFPDMITAKEISNRISHPVAYGSVFTKPLCCCMDIIGESEPMLFVKKLARKASRTSSNLLITGESGTGKSILAEAIHNRSSRSNGPFIKVNCSAIPESLIESELFGYVDGAFTGARKGGKPGKFELANGGTIFLDEIGDMPLFMQPKLLQVIQERHVERIGSTKSVPLDVRIIAATNQNLEKMVKERKFRDDLYYRLNVLNICIPPLRERVEDIPYFIDGLIKKINTKLGSDAKGVTEDSIELIKSYSWPGNVRELENFLEQAINWSYDSIIDVSKLPVRPWDRDDSNKANDSNIASISDFHIEENYQQLMEDTERNIIIKALLESKGNKSKTAKKLNMHRTVLYKKLEKFNIDTKSIEFYNMQHG</sequence>
<dbReference type="InterPro" id="IPR035965">
    <property type="entry name" value="PAS-like_dom_sf"/>
</dbReference>
<dbReference type="PANTHER" id="PTHR32071:SF57">
    <property type="entry name" value="C4-DICARBOXYLATE TRANSPORT TRANSCRIPTIONAL REGULATORY PROTEIN DCTD"/>
    <property type="match status" value="1"/>
</dbReference>
<dbReference type="InterPro" id="IPR025662">
    <property type="entry name" value="Sigma_54_int_dom_ATP-bd_1"/>
</dbReference>
<dbReference type="InterPro" id="IPR003593">
    <property type="entry name" value="AAA+_ATPase"/>
</dbReference>
<evidence type="ECO:0000313" key="8">
    <source>
        <dbReference type="Proteomes" id="UP000037043"/>
    </source>
</evidence>
<keyword evidence="1" id="KW-0547">Nucleotide-binding</keyword>
<dbReference type="PROSITE" id="PS00688">
    <property type="entry name" value="SIGMA54_INTERACT_3"/>
    <property type="match status" value="1"/>
</dbReference>
<dbReference type="EC" id="1.1.1.243" evidence="7"/>
<evidence type="ECO:0000256" key="2">
    <source>
        <dbReference type="ARBA" id="ARBA00022840"/>
    </source>
</evidence>
<dbReference type="EC" id="1.14.13.48" evidence="7"/>
<dbReference type="GO" id="GO:0018459">
    <property type="term" value="F:carveol dehydrogenase activity"/>
    <property type="evidence" value="ECO:0007669"/>
    <property type="project" value="UniProtKB-EC"/>
</dbReference>
<keyword evidence="7" id="KW-0560">Oxidoreductase</keyword>
<evidence type="ECO:0000256" key="4">
    <source>
        <dbReference type="ARBA" id="ARBA00023125"/>
    </source>
</evidence>
<dbReference type="SUPFAM" id="SSF55785">
    <property type="entry name" value="PYP-like sensor domain (PAS domain)"/>
    <property type="match status" value="1"/>
</dbReference>
<reference evidence="8" key="1">
    <citation type="submission" date="2015-08" db="EMBL/GenBank/DDBJ databases">
        <title>Genome sequence of the strict anaerobe Clostridium homopropionicum LuHBu1 (DSM 5847T).</title>
        <authorList>
            <person name="Poehlein A."/>
            <person name="Beck M."/>
            <person name="Schiel-Bengelsdorf B."/>
            <person name="Bengelsdorf F.R."/>
            <person name="Daniel R."/>
            <person name="Duerre P."/>
        </authorList>
    </citation>
    <scope>NUCLEOTIDE SEQUENCE [LARGE SCALE GENOMIC DNA]</scope>
    <source>
        <strain evidence="8">DSM 5847</strain>
    </source>
</reference>
<dbReference type="GO" id="GO:0006355">
    <property type="term" value="P:regulation of DNA-templated transcription"/>
    <property type="evidence" value="ECO:0007669"/>
    <property type="project" value="InterPro"/>
</dbReference>
<dbReference type="SUPFAM" id="SSF46689">
    <property type="entry name" value="Homeodomain-like"/>
    <property type="match status" value="1"/>
</dbReference>
<keyword evidence="2" id="KW-0067">ATP-binding</keyword>
<dbReference type="GO" id="GO:0005524">
    <property type="term" value="F:ATP binding"/>
    <property type="evidence" value="ECO:0007669"/>
    <property type="project" value="UniProtKB-KW"/>
</dbReference>
<dbReference type="CDD" id="cd00009">
    <property type="entry name" value="AAA"/>
    <property type="match status" value="1"/>
</dbReference>
<dbReference type="Gene3D" id="3.40.50.300">
    <property type="entry name" value="P-loop containing nucleotide triphosphate hydrolases"/>
    <property type="match status" value="1"/>
</dbReference>
<dbReference type="RefSeq" id="WP_052222012.1">
    <property type="nucleotide sequence ID" value="NZ_LHUR01000028.1"/>
</dbReference>
<dbReference type="PROSITE" id="PS00675">
    <property type="entry name" value="SIGMA54_INTERACT_1"/>
    <property type="match status" value="1"/>
</dbReference>
<dbReference type="EC" id="1.14.13.49" evidence="7"/>
<dbReference type="PRINTS" id="PR01590">
    <property type="entry name" value="HTHFIS"/>
</dbReference>
<evidence type="ECO:0000259" key="6">
    <source>
        <dbReference type="PROSITE" id="PS50045"/>
    </source>
</evidence>
<dbReference type="Pfam" id="PF00158">
    <property type="entry name" value="Sigma54_activat"/>
    <property type="match status" value="1"/>
</dbReference>
<dbReference type="PROSITE" id="PS50045">
    <property type="entry name" value="SIGMA54_INTERACT_4"/>
    <property type="match status" value="1"/>
</dbReference>
<dbReference type="PROSITE" id="PS00676">
    <property type="entry name" value="SIGMA54_INTERACT_2"/>
    <property type="match status" value="1"/>
</dbReference>
<evidence type="ECO:0000256" key="1">
    <source>
        <dbReference type="ARBA" id="ARBA00022741"/>
    </source>
</evidence>
<feature type="domain" description="Sigma-54 factor interaction" evidence="6">
    <location>
        <begin position="155"/>
        <end position="385"/>
    </location>
</feature>
<dbReference type="Pfam" id="PF25601">
    <property type="entry name" value="AAA_lid_14"/>
    <property type="match status" value="1"/>
</dbReference>
<dbReference type="SMART" id="SM00382">
    <property type="entry name" value="AAA"/>
    <property type="match status" value="1"/>
</dbReference>
<keyword evidence="4" id="KW-0238">DNA-binding</keyword>